<gene>
    <name evidence="2" type="ORF">Ami3637_01845</name>
</gene>
<evidence type="ECO:0000313" key="3">
    <source>
        <dbReference type="Proteomes" id="UP000463883"/>
    </source>
</evidence>
<keyword evidence="3" id="KW-1185">Reference proteome</keyword>
<accession>A0A6P1MI79</accession>
<feature type="transmembrane region" description="Helical" evidence="1">
    <location>
        <begin position="452"/>
        <end position="473"/>
    </location>
</feature>
<organism evidence="2 3">
    <name type="scientific">Aminipila terrae</name>
    <dbReference type="NCBI Taxonomy" id="2697030"/>
    <lineage>
        <taxon>Bacteria</taxon>
        <taxon>Bacillati</taxon>
        <taxon>Bacillota</taxon>
        <taxon>Clostridia</taxon>
        <taxon>Peptostreptococcales</taxon>
        <taxon>Anaerovoracaceae</taxon>
        <taxon>Aminipila</taxon>
    </lineage>
</organism>
<protein>
    <recommendedName>
        <fullName evidence="4">Polysaccharide chain length determinant N-terminal domain-containing protein</fullName>
    </recommendedName>
</protein>
<proteinExistence type="predicted"/>
<dbReference type="KEGG" id="amic:Ami3637_01845"/>
<name>A0A6P1MI79_9FIRM</name>
<evidence type="ECO:0008006" key="4">
    <source>
        <dbReference type="Google" id="ProtNLM"/>
    </source>
</evidence>
<feature type="transmembrane region" description="Helical" evidence="1">
    <location>
        <begin position="42"/>
        <end position="61"/>
    </location>
</feature>
<evidence type="ECO:0000313" key="2">
    <source>
        <dbReference type="EMBL" id="QHI71306.1"/>
    </source>
</evidence>
<dbReference type="Proteomes" id="UP000463883">
    <property type="component" value="Chromosome"/>
</dbReference>
<dbReference type="RefSeq" id="WP_162361081.1">
    <property type="nucleotide sequence ID" value="NZ_CP047591.1"/>
</dbReference>
<evidence type="ECO:0000256" key="1">
    <source>
        <dbReference type="SAM" id="Phobius"/>
    </source>
</evidence>
<dbReference type="EMBL" id="CP047591">
    <property type="protein sequence ID" value="QHI71306.1"/>
    <property type="molecule type" value="Genomic_DNA"/>
</dbReference>
<keyword evidence="1" id="KW-0472">Membrane</keyword>
<sequence length="489" mass="54495">MKGHFIEDEQRNVAGQYPYYHEDEDEISLKELMLVLIKGKKIIAVVTALAVAVTLIGSVLISNINIGTKGEVQTAVRLYFDGIEKGMTPDGLPYDSNEIKAAEVLEKAMSDMSINNKPSASDVAECITLTAVIPDEAAETLQNISDLKTEDLKLEKLESLEIHPDTYILSFDVKNKLGLSLEEGRELLDNVILEYKNQLMQKYSDYSVLADTFAGDFSVDKYDYIQATDLMNEQIQIMEQYTKNCITDDNFTSQVTGMSKANILNALEAVRDVNIELLYTKIAVSYATKNAAKSVAIYEKLAEDKQREYSKSNEEASSLYALITNFKVPEQTLVINNSTGGAFSLKKQNAQYDSMVTRYTVAAGRATTALADSNYYAAEAERFRNSDTFSGADSQEAKEIVKLLDLTKKNVTQNMKVINKTVKDYYNEKAYKKYAEQLIPTQSYDKDNGMNLPLNLAIALAAGLILGVLIVLFKEYLKTEEEGGSNHED</sequence>
<dbReference type="AlphaFoldDB" id="A0A6P1MI79"/>
<keyword evidence="1" id="KW-0812">Transmembrane</keyword>
<keyword evidence="1" id="KW-1133">Transmembrane helix</keyword>
<reference evidence="2 3" key="1">
    <citation type="submission" date="2020-01" db="EMBL/GenBank/DDBJ databases">
        <title>Genomic analysis of Aminipila sp. CBA3637.</title>
        <authorList>
            <person name="Kim Y.B."/>
            <person name="Roh S.W."/>
        </authorList>
    </citation>
    <scope>NUCLEOTIDE SEQUENCE [LARGE SCALE GENOMIC DNA]</scope>
    <source>
        <strain evidence="2 3">CBA3637</strain>
    </source>
</reference>